<dbReference type="SUPFAM" id="SSF103473">
    <property type="entry name" value="MFS general substrate transporter"/>
    <property type="match status" value="1"/>
</dbReference>
<dbReference type="InterPro" id="IPR018460">
    <property type="entry name" value="Battenin_disease_Cln3_subgr"/>
</dbReference>
<reference evidence="8 9" key="1">
    <citation type="journal article" date="2018" name="Gigascience">
        <title>Genomes of trombidid mites reveal novel predicted allergens and laterally-transferred genes associated with secondary metabolism.</title>
        <authorList>
            <person name="Dong X."/>
            <person name="Chaisiri K."/>
            <person name="Xia D."/>
            <person name="Armstrong S.D."/>
            <person name="Fang Y."/>
            <person name="Donnelly M.J."/>
            <person name="Kadowaki T."/>
            <person name="McGarry J.W."/>
            <person name="Darby A.C."/>
            <person name="Makepeace B.L."/>
        </authorList>
    </citation>
    <scope>NUCLEOTIDE SEQUENCE [LARGE SCALE GENOMIC DNA]</scope>
    <source>
        <strain evidence="8">UoL-WK</strain>
    </source>
</reference>
<feature type="transmembrane region" description="Helical" evidence="7">
    <location>
        <begin position="146"/>
        <end position="169"/>
    </location>
</feature>
<keyword evidence="9" id="KW-1185">Reference proteome</keyword>
<keyword evidence="5 7" id="KW-1133">Transmembrane helix</keyword>
<comment type="caution">
    <text evidence="8">The sequence shown here is derived from an EMBL/GenBank/DDBJ whole genome shotgun (WGS) entry which is preliminary data.</text>
</comment>
<feature type="transmembrane region" description="Helical" evidence="7">
    <location>
        <begin position="111"/>
        <end position="134"/>
    </location>
</feature>
<dbReference type="PANTHER" id="PTHR10981">
    <property type="entry name" value="BATTENIN"/>
    <property type="match status" value="1"/>
</dbReference>
<dbReference type="EMBL" id="NCKU01000044">
    <property type="protein sequence ID" value="RWS17713.1"/>
    <property type="molecule type" value="Genomic_DNA"/>
</dbReference>
<keyword evidence="6 7" id="KW-0472">Membrane</keyword>
<feature type="transmembrane region" description="Helical" evidence="7">
    <location>
        <begin position="175"/>
        <end position="194"/>
    </location>
</feature>
<feature type="transmembrane region" description="Helical" evidence="7">
    <location>
        <begin position="12"/>
        <end position="33"/>
    </location>
</feature>
<evidence type="ECO:0000256" key="2">
    <source>
        <dbReference type="ARBA" id="ARBA00007467"/>
    </source>
</evidence>
<accession>A0A443RR17</accession>
<gene>
    <name evidence="8" type="ORF">B4U79_13992</name>
</gene>
<dbReference type="OrthoDB" id="5965864at2759"/>
<dbReference type="PRINTS" id="PR01315">
    <property type="entry name" value="BATTENIN"/>
</dbReference>
<feature type="transmembrane region" description="Helical" evidence="7">
    <location>
        <begin position="86"/>
        <end position="105"/>
    </location>
</feature>
<dbReference type="GO" id="GO:0051453">
    <property type="term" value="P:regulation of intracellular pH"/>
    <property type="evidence" value="ECO:0007669"/>
    <property type="project" value="TreeGrafter"/>
</dbReference>
<evidence type="ECO:0000256" key="6">
    <source>
        <dbReference type="ARBA" id="ARBA00023136"/>
    </source>
</evidence>
<dbReference type="Pfam" id="PF02487">
    <property type="entry name" value="CLN3"/>
    <property type="match status" value="1"/>
</dbReference>
<protein>
    <recommendedName>
        <fullName evidence="7">Battenin</fullName>
    </recommendedName>
</protein>
<dbReference type="Proteomes" id="UP000285301">
    <property type="component" value="Unassembled WGS sequence"/>
</dbReference>
<dbReference type="PANTHER" id="PTHR10981:SF0">
    <property type="entry name" value="BATTENIN"/>
    <property type="match status" value="1"/>
</dbReference>
<evidence type="ECO:0000256" key="5">
    <source>
        <dbReference type="ARBA" id="ARBA00022989"/>
    </source>
</evidence>
<evidence type="ECO:0000256" key="7">
    <source>
        <dbReference type="RuleBase" id="RU361113"/>
    </source>
</evidence>
<dbReference type="InterPro" id="IPR036259">
    <property type="entry name" value="MFS_trans_sf"/>
</dbReference>
<evidence type="ECO:0000313" key="8">
    <source>
        <dbReference type="EMBL" id="RWS17713.1"/>
    </source>
</evidence>
<dbReference type="GO" id="GO:0012505">
    <property type="term" value="C:endomembrane system"/>
    <property type="evidence" value="ECO:0007669"/>
    <property type="project" value="UniProtKB-SubCell"/>
</dbReference>
<evidence type="ECO:0000256" key="3">
    <source>
        <dbReference type="ARBA" id="ARBA00022448"/>
    </source>
</evidence>
<organism evidence="8 9">
    <name type="scientific">Dinothrombium tinctorium</name>
    <dbReference type="NCBI Taxonomy" id="1965070"/>
    <lineage>
        <taxon>Eukaryota</taxon>
        <taxon>Metazoa</taxon>
        <taxon>Ecdysozoa</taxon>
        <taxon>Arthropoda</taxon>
        <taxon>Chelicerata</taxon>
        <taxon>Arachnida</taxon>
        <taxon>Acari</taxon>
        <taxon>Acariformes</taxon>
        <taxon>Trombidiformes</taxon>
        <taxon>Prostigmata</taxon>
        <taxon>Anystina</taxon>
        <taxon>Parasitengona</taxon>
        <taxon>Trombidioidea</taxon>
        <taxon>Trombidiidae</taxon>
        <taxon>Dinothrombium</taxon>
    </lineage>
</organism>
<dbReference type="GO" id="GO:0005765">
    <property type="term" value="C:lysosomal membrane"/>
    <property type="evidence" value="ECO:0007669"/>
    <property type="project" value="UniProtKB-SubCell"/>
</dbReference>
<sequence length="462" mass="51193">MNPRHNRILNLTGFWLLGLCNNYGYVVMLSAAFDLLKKDYHSDEQASQSSNQTTTCNPVSTGAVLIADIIPSLSIKLIAPFLSLSTHFKVLLVITLSAASFLLTALSLSPFMTYCGIVCASLSSGLGEVTFLGYSSLFDPNVVSTWSSGTGGAGLLGSFSYAGLTSFGLSPRNTLLVMLIVPLLMAFTFWSLIVPPPKRNSEREPIHLSHSSSPDLEVLDDDKSSKLTLSFGEKILVLKKLLKFMIPLGLVYYFEYFINQGLFEILYFANTSLEHAEQYRWYQVIYQAGVLISRSSVNIFKIKYLWLLPILQGLNVLLLLIQILSPFIPFIYIVFGIILYEGLLGGAAYVNTFYRISVESSPRHKEFSMSVTTLADSTGIMLAGFTSIPAHNALCFCNNYGYVVMLSATLDLLKKDYHSDEVIRTRVFSTLTLQQTSQSSNQIITAGIKLFTMLVYLSLDLL</sequence>
<dbReference type="GO" id="GO:0007040">
    <property type="term" value="P:lysosome organization"/>
    <property type="evidence" value="ECO:0007669"/>
    <property type="project" value="TreeGrafter"/>
</dbReference>
<dbReference type="InterPro" id="IPR003492">
    <property type="entry name" value="Battenin_disease_Cln3"/>
</dbReference>
<dbReference type="STRING" id="1965070.A0A443RR17"/>
<evidence type="ECO:0000256" key="1">
    <source>
        <dbReference type="ARBA" id="ARBA00004127"/>
    </source>
</evidence>
<proteinExistence type="inferred from homology"/>
<evidence type="ECO:0000313" key="9">
    <source>
        <dbReference type="Proteomes" id="UP000285301"/>
    </source>
</evidence>
<keyword evidence="7" id="KW-0458">Lysosome</keyword>
<dbReference type="AlphaFoldDB" id="A0A443RR17"/>
<keyword evidence="3" id="KW-0813">Transport</keyword>
<feature type="transmembrane region" description="Helical" evidence="7">
    <location>
        <begin position="304"/>
        <end position="324"/>
    </location>
</feature>
<name>A0A443RR17_9ACAR</name>
<evidence type="ECO:0000256" key="4">
    <source>
        <dbReference type="ARBA" id="ARBA00022692"/>
    </source>
</evidence>
<comment type="subcellular location">
    <subcellularLocation>
        <location evidence="1">Endomembrane system</location>
        <topology evidence="1">Multi-pass membrane protein</topology>
    </subcellularLocation>
    <subcellularLocation>
        <location evidence="7">Lysosome membrane</location>
        <topology evidence="7">Multi-pass membrane protein</topology>
    </subcellularLocation>
</comment>
<comment type="similarity">
    <text evidence="2 7">Belongs to the battenin family.</text>
</comment>
<dbReference type="PIRSF" id="PIRSF015974">
    <property type="entry name" value="CLN3_BTN1"/>
    <property type="match status" value="1"/>
</dbReference>
<feature type="transmembrane region" description="Helical" evidence="7">
    <location>
        <begin position="241"/>
        <end position="259"/>
    </location>
</feature>
<feature type="transmembrane region" description="Helical" evidence="7">
    <location>
        <begin position="330"/>
        <end position="354"/>
    </location>
</feature>
<keyword evidence="4 7" id="KW-0812">Transmembrane</keyword>